<keyword evidence="2" id="KW-0238">DNA-binding</keyword>
<evidence type="ECO:0000313" key="5">
    <source>
        <dbReference type="EMBL" id="KII75959.1"/>
    </source>
</evidence>
<dbReference type="Gene3D" id="1.10.10.60">
    <property type="entry name" value="Homeodomain-like"/>
    <property type="match status" value="1"/>
</dbReference>
<dbReference type="Gene3D" id="2.60.120.280">
    <property type="entry name" value="Regulatory protein AraC"/>
    <property type="match status" value="1"/>
</dbReference>
<feature type="domain" description="HTH araC/xylS-type" evidence="4">
    <location>
        <begin position="179"/>
        <end position="277"/>
    </location>
</feature>
<keyword evidence="6" id="KW-1185">Reference proteome</keyword>
<dbReference type="Pfam" id="PF02311">
    <property type="entry name" value="AraC_binding"/>
    <property type="match status" value="1"/>
</dbReference>
<evidence type="ECO:0000256" key="3">
    <source>
        <dbReference type="ARBA" id="ARBA00023163"/>
    </source>
</evidence>
<organism evidence="5 6">
    <name type="scientific">Vibrio renipiscarius</name>
    <dbReference type="NCBI Taxonomy" id="1461322"/>
    <lineage>
        <taxon>Bacteria</taxon>
        <taxon>Pseudomonadati</taxon>
        <taxon>Pseudomonadota</taxon>
        <taxon>Gammaproteobacteria</taxon>
        <taxon>Vibrionales</taxon>
        <taxon>Vibrionaceae</taxon>
        <taxon>Vibrio</taxon>
    </lineage>
</organism>
<evidence type="ECO:0000256" key="1">
    <source>
        <dbReference type="ARBA" id="ARBA00023015"/>
    </source>
</evidence>
<evidence type="ECO:0000313" key="6">
    <source>
        <dbReference type="Proteomes" id="UP000031672"/>
    </source>
</evidence>
<dbReference type="InterPro" id="IPR037923">
    <property type="entry name" value="HTH-like"/>
</dbReference>
<dbReference type="PANTHER" id="PTHR43280">
    <property type="entry name" value="ARAC-FAMILY TRANSCRIPTIONAL REGULATOR"/>
    <property type="match status" value="1"/>
</dbReference>
<dbReference type="PROSITE" id="PS01124">
    <property type="entry name" value="HTH_ARAC_FAMILY_2"/>
    <property type="match status" value="1"/>
</dbReference>
<dbReference type="InterPro" id="IPR009057">
    <property type="entry name" value="Homeodomain-like_sf"/>
</dbReference>
<dbReference type="RefSeq" id="WP_040991893.1">
    <property type="nucleotide sequence ID" value="NZ_JTKH01000024.1"/>
</dbReference>
<dbReference type="InterPro" id="IPR018060">
    <property type="entry name" value="HTH_AraC"/>
</dbReference>
<gene>
    <name evidence="5" type="ORF">OJ16_14070</name>
</gene>
<evidence type="ECO:0000256" key="2">
    <source>
        <dbReference type="ARBA" id="ARBA00023125"/>
    </source>
</evidence>
<dbReference type="OrthoDB" id="9803764at2"/>
<dbReference type="STRING" id="1461322.OJ16_14070"/>
<dbReference type="AlphaFoldDB" id="A0A0C2KAL8"/>
<dbReference type="GO" id="GO:0043565">
    <property type="term" value="F:sequence-specific DNA binding"/>
    <property type="evidence" value="ECO:0007669"/>
    <property type="project" value="InterPro"/>
</dbReference>
<dbReference type="EMBL" id="JTKH01000024">
    <property type="protein sequence ID" value="KII75959.1"/>
    <property type="molecule type" value="Genomic_DNA"/>
</dbReference>
<dbReference type="SMART" id="SM00342">
    <property type="entry name" value="HTH_ARAC"/>
    <property type="match status" value="1"/>
</dbReference>
<sequence>MNNMQECASISAKTEHEFIDYHHVLELERYGFIQCGIAHCWELFTIARTNMHKHMLLYTVKGKGWLESDGQRYQLEPGSLTIVPAGIQNTFGIEEEEWRIAWVFLDPEKSWQGLVHQQIECHLSSVTEAIYAAILLLLRARMTPIDISGDIVEATSAQLAILVKASLDHPLSSKQLRLKRVFDEAQRQLHKEWDVEQLAALFPCSPPHFHRLCQQYFGHSPMNYLMRRRMEYASRLLLSTDWAVQHIGELVGYPILANFSARFKVWSDQTPRQYRRNRGESLS</sequence>
<evidence type="ECO:0000259" key="4">
    <source>
        <dbReference type="PROSITE" id="PS01124"/>
    </source>
</evidence>
<comment type="caution">
    <text evidence="5">The sequence shown here is derived from an EMBL/GenBank/DDBJ whole genome shotgun (WGS) entry which is preliminary data.</text>
</comment>
<keyword evidence="1" id="KW-0805">Transcription regulation</keyword>
<name>A0A0C2KAL8_9VIBR</name>
<accession>A0A0C2JDE3</accession>
<dbReference type="Pfam" id="PF12833">
    <property type="entry name" value="HTH_18"/>
    <property type="match status" value="1"/>
</dbReference>
<proteinExistence type="predicted"/>
<dbReference type="SUPFAM" id="SSF46689">
    <property type="entry name" value="Homeodomain-like"/>
    <property type="match status" value="2"/>
</dbReference>
<dbReference type="InterPro" id="IPR003313">
    <property type="entry name" value="AraC-bd"/>
</dbReference>
<dbReference type="GO" id="GO:0003700">
    <property type="term" value="F:DNA-binding transcription factor activity"/>
    <property type="evidence" value="ECO:0007669"/>
    <property type="project" value="InterPro"/>
</dbReference>
<dbReference type="PANTHER" id="PTHR43280:SF28">
    <property type="entry name" value="HTH-TYPE TRANSCRIPTIONAL ACTIVATOR RHAS"/>
    <property type="match status" value="1"/>
</dbReference>
<accession>A0A0C2KAL8</accession>
<protein>
    <submittedName>
        <fullName evidence="5">AraC family transcriptional regulator</fullName>
    </submittedName>
</protein>
<reference evidence="5 6" key="1">
    <citation type="submission" date="2014-11" db="EMBL/GenBank/DDBJ databases">
        <title>Draft Genome Sequence of Vibrio piscirenalis strains CECT 8603T and CECT 8604, two marine Gammaproteobacterium isolated from cultured gilthead sea bream (Sparus aurata).</title>
        <authorList>
            <person name="Arahal D.R."/>
            <person name="Rodrigo-Torres L."/>
            <person name="Lucena T."/>
            <person name="Pujalte M.J."/>
        </authorList>
    </citation>
    <scope>NUCLEOTIDE SEQUENCE [LARGE SCALE GENOMIC DNA]</scope>
    <source>
        <strain evidence="5 6">DCR 1-4-2</strain>
    </source>
</reference>
<keyword evidence="3" id="KW-0804">Transcription</keyword>
<dbReference type="Proteomes" id="UP000031672">
    <property type="component" value="Unassembled WGS sequence"/>
</dbReference>
<dbReference type="SUPFAM" id="SSF51215">
    <property type="entry name" value="Regulatory protein AraC"/>
    <property type="match status" value="1"/>
</dbReference>